<evidence type="ECO:0000256" key="7">
    <source>
        <dbReference type="SAM" id="Phobius"/>
    </source>
</evidence>
<dbReference type="Pfam" id="PF07690">
    <property type="entry name" value="MFS_1"/>
    <property type="match status" value="1"/>
</dbReference>
<feature type="transmembrane region" description="Helical" evidence="7">
    <location>
        <begin position="327"/>
        <end position="348"/>
    </location>
</feature>
<evidence type="ECO:0000256" key="6">
    <source>
        <dbReference type="ARBA" id="ARBA00023136"/>
    </source>
</evidence>
<proteinExistence type="predicted"/>
<feature type="transmembrane region" description="Helical" evidence="7">
    <location>
        <begin position="392"/>
        <end position="411"/>
    </location>
</feature>
<evidence type="ECO:0000256" key="1">
    <source>
        <dbReference type="ARBA" id="ARBA00004651"/>
    </source>
</evidence>
<feature type="transmembrane region" description="Helical" evidence="7">
    <location>
        <begin position="138"/>
        <end position="159"/>
    </location>
</feature>
<evidence type="ECO:0000259" key="8">
    <source>
        <dbReference type="PROSITE" id="PS50850"/>
    </source>
</evidence>
<dbReference type="InterPro" id="IPR036259">
    <property type="entry name" value="MFS_trans_sf"/>
</dbReference>
<evidence type="ECO:0000313" key="9">
    <source>
        <dbReference type="EMBL" id="GAA4338026.1"/>
    </source>
</evidence>
<comment type="subcellular location">
    <subcellularLocation>
        <location evidence="1">Cell membrane</location>
        <topology evidence="1">Multi-pass membrane protein</topology>
    </subcellularLocation>
</comment>
<keyword evidence="2" id="KW-0813">Transport</keyword>
<dbReference type="CDD" id="cd06173">
    <property type="entry name" value="MFS_MefA_like"/>
    <property type="match status" value="1"/>
</dbReference>
<name>A0ABP8HDW7_9BURK</name>
<evidence type="ECO:0000256" key="3">
    <source>
        <dbReference type="ARBA" id="ARBA00022475"/>
    </source>
</evidence>
<dbReference type="EMBL" id="BAABFO010000018">
    <property type="protein sequence ID" value="GAA4338026.1"/>
    <property type="molecule type" value="Genomic_DNA"/>
</dbReference>
<keyword evidence="10" id="KW-1185">Reference proteome</keyword>
<protein>
    <submittedName>
        <fullName evidence="9">Lysophospholipid transporter LplT</fullName>
    </submittedName>
</protein>
<accession>A0ABP8HDW7</accession>
<feature type="transmembrane region" description="Helical" evidence="7">
    <location>
        <begin position="240"/>
        <end position="262"/>
    </location>
</feature>
<evidence type="ECO:0000256" key="2">
    <source>
        <dbReference type="ARBA" id="ARBA00022448"/>
    </source>
</evidence>
<dbReference type="InterPro" id="IPR020846">
    <property type="entry name" value="MFS_dom"/>
</dbReference>
<feature type="transmembrane region" description="Helical" evidence="7">
    <location>
        <begin position="70"/>
        <end position="91"/>
    </location>
</feature>
<evidence type="ECO:0000313" key="10">
    <source>
        <dbReference type="Proteomes" id="UP001501671"/>
    </source>
</evidence>
<dbReference type="PROSITE" id="PS50850">
    <property type="entry name" value="MFS"/>
    <property type="match status" value="1"/>
</dbReference>
<dbReference type="Proteomes" id="UP001501671">
    <property type="component" value="Unassembled WGS sequence"/>
</dbReference>
<evidence type="ECO:0000256" key="4">
    <source>
        <dbReference type="ARBA" id="ARBA00022692"/>
    </source>
</evidence>
<feature type="transmembrane region" description="Helical" evidence="7">
    <location>
        <begin position="42"/>
        <end position="63"/>
    </location>
</feature>
<feature type="transmembrane region" description="Helical" evidence="7">
    <location>
        <begin position="185"/>
        <end position="206"/>
    </location>
</feature>
<dbReference type="PANTHER" id="PTHR43266">
    <property type="entry name" value="MACROLIDE-EFFLUX PROTEIN"/>
    <property type="match status" value="1"/>
</dbReference>
<feature type="transmembrane region" description="Helical" evidence="7">
    <location>
        <begin position="97"/>
        <end position="117"/>
    </location>
</feature>
<evidence type="ECO:0000256" key="5">
    <source>
        <dbReference type="ARBA" id="ARBA00022989"/>
    </source>
</evidence>
<dbReference type="SUPFAM" id="SSF103473">
    <property type="entry name" value="MFS general substrate transporter"/>
    <property type="match status" value="1"/>
</dbReference>
<feature type="transmembrane region" description="Helical" evidence="7">
    <location>
        <begin position="369"/>
        <end position="386"/>
    </location>
</feature>
<dbReference type="RefSeq" id="WP_345251118.1">
    <property type="nucleotide sequence ID" value="NZ_BAABFO010000018.1"/>
</dbReference>
<organism evidence="9 10">
    <name type="scientific">Pigmentiphaga soli</name>
    <dbReference type="NCBI Taxonomy" id="1007095"/>
    <lineage>
        <taxon>Bacteria</taxon>
        <taxon>Pseudomonadati</taxon>
        <taxon>Pseudomonadota</taxon>
        <taxon>Betaproteobacteria</taxon>
        <taxon>Burkholderiales</taxon>
        <taxon>Alcaligenaceae</taxon>
        <taxon>Pigmentiphaga</taxon>
    </lineage>
</organism>
<dbReference type="PANTHER" id="PTHR43266:SF2">
    <property type="entry name" value="MAJOR FACILITATOR SUPERFAMILY (MFS) PROFILE DOMAIN-CONTAINING PROTEIN"/>
    <property type="match status" value="1"/>
</dbReference>
<gene>
    <name evidence="9" type="primary">lplT</name>
    <name evidence="9" type="ORF">GCM10023144_34530</name>
</gene>
<keyword evidence="6 7" id="KW-0472">Membrane</keyword>
<sequence length="438" mass="47659">MRRGFYLIMAAQFFSSLADNALFIAAVALIQQLDGPDWMTPMIKWSFALSYVVLAAFVGAFADSFPKGRVMFFTNTIKILGCLMMFVYAHLGLAQHHQVYVVCLAYALVGIGAAAYSPAKYGIITELLPPEQLVKGNSWIEGLTVVSIILGVVLGGALISPKVSGWLLSIRVPGMSFGVETPAEAAIVVIALVYLVAAIFNLLIPLTGVDYPRQERNPVRLLVKFGCFVGTLWRDRLGQISLAVTTLFWGAGATLQLIVIEWGRVQLGLPLNRASILMGVASIGTIIGAMLAGRIPLRRALAVLPVGVLMGLTVMLMPVVYHRVFVYGLLILIGALGGFFVVPMNALLQHRGHVLLSAGHSIAVQNFNEQLNILLMVAVYSLMLGLHWPINTIIIVFGTVVALLMLLIMGWNRYNHRYHPDLDLVIGSRAHGTALRCE</sequence>
<keyword evidence="5 7" id="KW-1133">Transmembrane helix</keyword>
<keyword evidence="3" id="KW-1003">Cell membrane</keyword>
<keyword evidence="4 7" id="KW-0812">Transmembrane</keyword>
<feature type="transmembrane region" description="Helical" evidence="7">
    <location>
        <begin position="300"/>
        <end position="321"/>
    </location>
</feature>
<reference evidence="10" key="1">
    <citation type="journal article" date="2019" name="Int. J. Syst. Evol. Microbiol.">
        <title>The Global Catalogue of Microorganisms (GCM) 10K type strain sequencing project: providing services to taxonomists for standard genome sequencing and annotation.</title>
        <authorList>
            <consortium name="The Broad Institute Genomics Platform"/>
            <consortium name="The Broad Institute Genome Sequencing Center for Infectious Disease"/>
            <person name="Wu L."/>
            <person name="Ma J."/>
        </authorList>
    </citation>
    <scope>NUCLEOTIDE SEQUENCE [LARGE SCALE GENOMIC DNA]</scope>
    <source>
        <strain evidence="10">JCM 17666</strain>
    </source>
</reference>
<dbReference type="Gene3D" id="1.20.1250.20">
    <property type="entry name" value="MFS general substrate transporter like domains"/>
    <property type="match status" value="1"/>
</dbReference>
<dbReference type="InterPro" id="IPR011701">
    <property type="entry name" value="MFS"/>
</dbReference>
<feature type="domain" description="Major facilitator superfamily (MFS) profile" evidence="8">
    <location>
        <begin position="4"/>
        <end position="416"/>
    </location>
</feature>
<feature type="transmembrane region" description="Helical" evidence="7">
    <location>
        <begin position="7"/>
        <end position="30"/>
    </location>
</feature>
<feature type="transmembrane region" description="Helical" evidence="7">
    <location>
        <begin position="274"/>
        <end position="293"/>
    </location>
</feature>
<comment type="caution">
    <text evidence="9">The sequence shown here is derived from an EMBL/GenBank/DDBJ whole genome shotgun (WGS) entry which is preliminary data.</text>
</comment>
<dbReference type="NCBIfam" id="NF008397">
    <property type="entry name" value="PRK11195.1"/>
    <property type="match status" value="1"/>
</dbReference>